<dbReference type="GO" id="GO:0032259">
    <property type="term" value="P:methylation"/>
    <property type="evidence" value="ECO:0007669"/>
    <property type="project" value="UniProtKB-KW"/>
</dbReference>
<comment type="function">
    <text evidence="5">S-adenosyl-L-methionine-dependent protein-lysine N-methyltransferase that methylates elongation factor 1-alpha.</text>
</comment>
<dbReference type="Proteomes" id="UP001168990">
    <property type="component" value="Unassembled WGS sequence"/>
</dbReference>
<dbReference type="InterPro" id="IPR019369">
    <property type="entry name" value="Efm5/EEF1AKMT1"/>
</dbReference>
<dbReference type="GO" id="GO:0016279">
    <property type="term" value="F:protein-lysine N-methyltransferase activity"/>
    <property type="evidence" value="ECO:0007669"/>
    <property type="project" value="UniProtKB-UniRule"/>
</dbReference>
<accession>A0AA39F7B6</accession>
<keyword evidence="3 5" id="KW-0489">Methyltransferase</keyword>
<dbReference type="InterPro" id="IPR041370">
    <property type="entry name" value="Mlase_EEF1AKMT1/ZCCHC4"/>
</dbReference>
<sequence>MTDSDDDSPQLCQSTLDALQEFYKEREKRELEIAEVLKNEHKNEMPDVTFEEDWQLSQFWYDDKTVENIVKGALKATETNGKIALISCPTLYKVMKEKAGDRQIKLFEYDTRFAVYGADFIPYDYKSPLDISREMSSNFDLVIADPPFLSEECLTKTAVTIKFLSKKNILLCTGAIMGELAEKLLELKKCNFEPHHRNNLANEFWCFANFTFDNLLK</sequence>
<dbReference type="EMBL" id="JAQQBS010001422">
    <property type="protein sequence ID" value="KAK0164286.1"/>
    <property type="molecule type" value="Genomic_DNA"/>
</dbReference>
<dbReference type="AlphaFoldDB" id="A0AA39F7B6"/>
<evidence type="ECO:0000256" key="2">
    <source>
        <dbReference type="ARBA" id="ARBA00022490"/>
    </source>
</evidence>
<keyword evidence="7" id="KW-1185">Reference proteome</keyword>
<evidence type="ECO:0000313" key="7">
    <source>
        <dbReference type="Proteomes" id="UP001168990"/>
    </source>
</evidence>
<keyword evidence="2 5" id="KW-0963">Cytoplasm</keyword>
<dbReference type="GO" id="GO:0003676">
    <property type="term" value="F:nucleic acid binding"/>
    <property type="evidence" value="ECO:0007669"/>
    <property type="project" value="InterPro"/>
</dbReference>
<protein>
    <recommendedName>
        <fullName evidence="5">Protein-lysine N-methyltransferase PV328_002932</fullName>
        <ecNumber evidence="5">2.1.1.-</ecNumber>
    </recommendedName>
</protein>
<keyword evidence="4 5" id="KW-0808">Transferase</keyword>
<dbReference type="PANTHER" id="PTHR13200:SF0">
    <property type="entry name" value="EEF1A LYSINE METHYLTRANSFERASE 1"/>
    <property type="match status" value="1"/>
</dbReference>
<proteinExistence type="inferred from homology"/>
<evidence type="ECO:0000256" key="1">
    <source>
        <dbReference type="ARBA" id="ARBA00004496"/>
    </source>
</evidence>
<comment type="similarity">
    <text evidence="5">Belongs to the class I-like SAM-binding methyltransferase superfamily. EFM5 family.</text>
</comment>
<dbReference type="PROSITE" id="PS00092">
    <property type="entry name" value="N6_MTASE"/>
    <property type="match status" value="1"/>
</dbReference>
<evidence type="ECO:0000313" key="6">
    <source>
        <dbReference type="EMBL" id="KAK0164286.1"/>
    </source>
</evidence>
<dbReference type="GO" id="GO:0005737">
    <property type="term" value="C:cytoplasm"/>
    <property type="evidence" value="ECO:0007669"/>
    <property type="project" value="UniProtKB-SubCell"/>
</dbReference>
<reference evidence="6" key="1">
    <citation type="journal article" date="2023" name="bioRxiv">
        <title>Scaffold-level genome assemblies of two parasitoid biocontrol wasps reveal the parthenogenesis mechanism and an associated novel virus.</title>
        <authorList>
            <person name="Inwood S."/>
            <person name="Skelly J."/>
            <person name="Guhlin J."/>
            <person name="Harrop T."/>
            <person name="Goldson S."/>
            <person name="Dearden P."/>
        </authorList>
    </citation>
    <scope>NUCLEOTIDE SEQUENCE</scope>
    <source>
        <strain evidence="6">Irish</strain>
        <tissue evidence="6">Whole body</tissue>
    </source>
</reference>
<name>A0AA39F7B6_9HYME</name>
<dbReference type="InterPro" id="IPR002052">
    <property type="entry name" value="DNA_methylase_N6_adenine_CS"/>
</dbReference>
<gene>
    <name evidence="6" type="ORF">PV328_002932</name>
</gene>
<dbReference type="Pfam" id="PF10237">
    <property type="entry name" value="N6-adenineMlase"/>
    <property type="match status" value="1"/>
</dbReference>
<dbReference type="HAMAP" id="MF_03187">
    <property type="entry name" value="Methyltr_EFM5"/>
    <property type="match status" value="1"/>
</dbReference>
<evidence type="ECO:0000256" key="5">
    <source>
        <dbReference type="HAMAP-Rule" id="MF_03187"/>
    </source>
</evidence>
<organism evidence="6 7">
    <name type="scientific">Microctonus aethiopoides</name>
    <dbReference type="NCBI Taxonomy" id="144406"/>
    <lineage>
        <taxon>Eukaryota</taxon>
        <taxon>Metazoa</taxon>
        <taxon>Ecdysozoa</taxon>
        <taxon>Arthropoda</taxon>
        <taxon>Hexapoda</taxon>
        <taxon>Insecta</taxon>
        <taxon>Pterygota</taxon>
        <taxon>Neoptera</taxon>
        <taxon>Endopterygota</taxon>
        <taxon>Hymenoptera</taxon>
        <taxon>Apocrita</taxon>
        <taxon>Ichneumonoidea</taxon>
        <taxon>Braconidae</taxon>
        <taxon>Euphorinae</taxon>
        <taxon>Microctonus</taxon>
    </lineage>
</organism>
<evidence type="ECO:0000256" key="3">
    <source>
        <dbReference type="ARBA" id="ARBA00022603"/>
    </source>
</evidence>
<comment type="caution">
    <text evidence="6">The sequence shown here is derived from an EMBL/GenBank/DDBJ whole genome shotgun (WGS) entry which is preliminary data.</text>
</comment>
<dbReference type="EC" id="2.1.1.-" evidence="5"/>
<comment type="subcellular location">
    <subcellularLocation>
        <location evidence="1 5">Cytoplasm</location>
    </subcellularLocation>
</comment>
<evidence type="ECO:0000256" key="4">
    <source>
        <dbReference type="ARBA" id="ARBA00022679"/>
    </source>
</evidence>
<reference evidence="6" key="2">
    <citation type="submission" date="2023-03" db="EMBL/GenBank/DDBJ databases">
        <authorList>
            <person name="Inwood S.N."/>
            <person name="Skelly J.G."/>
            <person name="Guhlin J."/>
            <person name="Harrop T.W.R."/>
            <person name="Goldson S.G."/>
            <person name="Dearden P.K."/>
        </authorList>
    </citation>
    <scope>NUCLEOTIDE SEQUENCE</scope>
    <source>
        <strain evidence="6">Irish</strain>
        <tissue evidence="6">Whole body</tissue>
    </source>
</reference>
<dbReference type="PANTHER" id="PTHR13200">
    <property type="entry name" value="EEF1A LYSINE METHYLTRANSFERASE 1"/>
    <property type="match status" value="1"/>
</dbReference>